<keyword evidence="3" id="KW-0408">Iron</keyword>
<keyword evidence="4" id="KW-0411">Iron-sulfur</keyword>
<proteinExistence type="predicted"/>
<dbReference type="PANTHER" id="PTHR43687:SF1">
    <property type="entry name" value="FERREDOXIN III"/>
    <property type="match status" value="1"/>
</dbReference>
<dbReference type="PANTHER" id="PTHR43687">
    <property type="entry name" value="ADENYLYLSULFATE REDUCTASE, BETA SUBUNIT"/>
    <property type="match status" value="1"/>
</dbReference>
<gene>
    <name evidence="6" type="ORF">P3TCK_18307</name>
</gene>
<feature type="domain" description="4Fe-4S ferredoxin-type" evidence="5">
    <location>
        <begin position="53"/>
        <end position="81"/>
    </location>
</feature>
<dbReference type="Proteomes" id="UP000003789">
    <property type="component" value="Unassembled WGS sequence"/>
</dbReference>
<dbReference type="GO" id="GO:0051539">
    <property type="term" value="F:4 iron, 4 sulfur cluster binding"/>
    <property type="evidence" value="ECO:0007669"/>
    <property type="project" value="UniProtKB-KW"/>
</dbReference>
<reference evidence="6 7" key="1">
    <citation type="submission" date="2006-03" db="EMBL/GenBank/DDBJ databases">
        <authorList>
            <person name="Bartlett D.H."/>
            <person name="Valle G."/>
            <person name="Lauro F.M."/>
            <person name="Vezzi A."/>
            <person name="Simonato F."/>
            <person name="Eloe E."/>
            <person name="Vitulo N."/>
            <person name="Stratton T.K."/>
            <person name="D'angelo M."/>
            <person name="Ferriera S."/>
            <person name="Johnson J."/>
            <person name="Kravitz S."/>
            <person name="Beeson K."/>
            <person name="Sutton G."/>
            <person name="Rogers Y."/>
            <person name="Friedman R."/>
            <person name="Frazier M."/>
            <person name="Venter J.C."/>
        </authorList>
    </citation>
    <scope>NUCLEOTIDE SEQUENCE [LARGE SCALE GENOMIC DNA]</scope>
    <source>
        <strain evidence="6 7">3TCK</strain>
    </source>
</reference>
<organism evidence="6 7">
    <name type="scientific">Photobacterium profundum 3TCK</name>
    <dbReference type="NCBI Taxonomy" id="314280"/>
    <lineage>
        <taxon>Bacteria</taxon>
        <taxon>Pseudomonadati</taxon>
        <taxon>Pseudomonadota</taxon>
        <taxon>Gammaproteobacteria</taxon>
        <taxon>Vibrionales</taxon>
        <taxon>Vibrionaceae</taxon>
        <taxon>Photobacterium</taxon>
    </lineage>
</organism>
<keyword evidence="2" id="KW-0479">Metal-binding</keyword>
<dbReference type="InterPro" id="IPR017900">
    <property type="entry name" value="4Fe4S_Fe_S_CS"/>
</dbReference>
<dbReference type="GO" id="GO:0046872">
    <property type="term" value="F:metal ion binding"/>
    <property type="evidence" value="ECO:0007669"/>
    <property type="project" value="UniProtKB-KW"/>
</dbReference>
<dbReference type="HOGENOM" id="CLU_077329_1_0_6"/>
<comment type="caution">
    <text evidence="6">The sequence shown here is derived from an EMBL/GenBank/DDBJ whole genome shotgun (WGS) entry which is preliminary data.</text>
</comment>
<evidence type="ECO:0000256" key="1">
    <source>
        <dbReference type="ARBA" id="ARBA00022485"/>
    </source>
</evidence>
<dbReference type="PROSITE" id="PS51379">
    <property type="entry name" value="4FE4S_FER_2"/>
    <property type="match status" value="3"/>
</dbReference>
<dbReference type="SUPFAM" id="SSF54862">
    <property type="entry name" value="4Fe-4S ferredoxins"/>
    <property type="match status" value="1"/>
</dbReference>
<evidence type="ECO:0000313" key="6">
    <source>
        <dbReference type="EMBL" id="EAS43759.1"/>
    </source>
</evidence>
<feature type="domain" description="4Fe-4S ferredoxin-type" evidence="5">
    <location>
        <begin position="83"/>
        <end position="112"/>
    </location>
</feature>
<dbReference type="PROSITE" id="PS00198">
    <property type="entry name" value="4FE4S_FER_1"/>
    <property type="match status" value="1"/>
</dbReference>
<dbReference type="InterPro" id="IPR050572">
    <property type="entry name" value="Fe-S_Ferredoxin"/>
</dbReference>
<dbReference type="InterPro" id="IPR017896">
    <property type="entry name" value="4Fe4S_Fe-S-bd"/>
</dbReference>
<evidence type="ECO:0000313" key="7">
    <source>
        <dbReference type="Proteomes" id="UP000003789"/>
    </source>
</evidence>
<sequence>MKTEKYYQAYLEHNTISRRGLFRGLFKAVSHSAQAVEQSLPLVFKLRPPGAVDHLLFDNLCTGCGECEKACPEGLIKMDGQRPEIDFIVSYCSRCEACVMACQVGALEQKAFNIQSRPQVAVRCGNTFSYCASCADSCERSAIEWKNKKIPVIDINKCDGCGECAFECQSNAITMVELS</sequence>
<feature type="domain" description="4Fe-4S ferredoxin-type" evidence="5">
    <location>
        <begin position="149"/>
        <end position="178"/>
    </location>
</feature>
<dbReference type="OrthoDB" id="9808559at2"/>
<dbReference type="Pfam" id="PF12838">
    <property type="entry name" value="Fer4_7"/>
    <property type="match status" value="1"/>
</dbReference>
<dbReference type="RefSeq" id="WP_006231571.1">
    <property type="nucleotide sequence ID" value="NZ_CH724135.1"/>
</dbReference>
<evidence type="ECO:0000256" key="3">
    <source>
        <dbReference type="ARBA" id="ARBA00023004"/>
    </source>
</evidence>
<name>Q1Z507_9GAMM</name>
<dbReference type="Gene3D" id="3.30.70.20">
    <property type="match status" value="2"/>
</dbReference>
<protein>
    <submittedName>
        <fullName evidence="6">Putative iron-sulphur protein</fullName>
    </submittedName>
</protein>
<dbReference type="Pfam" id="PF00037">
    <property type="entry name" value="Fer4"/>
    <property type="match status" value="1"/>
</dbReference>
<evidence type="ECO:0000256" key="4">
    <source>
        <dbReference type="ARBA" id="ARBA00023014"/>
    </source>
</evidence>
<keyword evidence="1" id="KW-0004">4Fe-4S</keyword>
<dbReference type="AlphaFoldDB" id="Q1Z507"/>
<dbReference type="EMBL" id="AAPH01000009">
    <property type="protein sequence ID" value="EAS43759.1"/>
    <property type="molecule type" value="Genomic_DNA"/>
</dbReference>
<accession>Q1Z507</accession>
<evidence type="ECO:0000259" key="5">
    <source>
        <dbReference type="PROSITE" id="PS51379"/>
    </source>
</evidence>
<evidence type="ECO:0000256" key="2">
    <source>
        <dbReference type="ARBA" id="ARBA00022723"/>
    </source>
</evidence>